<dbReference type="Proteomes" id="UP001482620">
    <property type="component" value="Unassembled WGS sequence"/>
</dbReference>
<reference evidence="2 3" key="1">
    <citation type="submission" date="2021-06" db="EMBL/GenBank/DDBJ databases">
        <authorList>
            <person name="Palmer J.M."/>
        </authorList>
    </citation>
    <scope>NUCLEOTIDE SEQUENCE [LARGE SCALE GENOMIC DNA]</scope>
    <source>
        <strain evidence="3">if_2019</strain>
        <tissue evidence="2">Muscle</tissue>
    </source>
</reference>
<name>A0ABV0URC0_9TELE</name>
<evidence type="ECO:0000256" key="1">
    <source>
        <dbReference type="SAM" id="Phobius"/>
    </source>
</evidence>
<evidence type="ECO:0000313" key="2">
    <source>
        <dbReference type="EMBL" id="MEQ2246352.1"/>
    </source>
</evidence>
<dbReference type="EMBL" id="JAHRIQ010077899">
    <property type="protein sequence ID" value="MEQ2246352.1"/>
    <property type="molecule type" value="Genomic_DNA"/>
</dbReference>
<evidence type="ECO:0000313" key="3">
    <source>
        <dbReference type="Proteomes" id="UP001482620"/>
    </source>
</evidence>
<organism evidence="2 3">
    <name type="scientific">Ilyodon furcidens</name>
    <name type="common">goldbreast splitfin</name>
    <dbReference type="NCBI Taxonomy" id="33524"/>
    <lineage>
        <taxon>Eukaryota</taxon>
        <taxon>Metazoa</taxon>
        <taxon>Chordata</taxon>
        <taxon>Craniata</taxon>
        <taxon>Vertebrata</taxon>
        <taxon>Euteleostomi</taxon>
        <taxon>Actinopterygii</taxon>
        <taxon>Neopterygii</taxon>
        <taxon>Teleostei</taxon>
        <taxon>Neoteleostei</taxon>
        <taxon>Acanthomorphata</taxon>
        <taxon>Ovalentaria</taxon>
        <taxon>Atherinomorphae</taxon>
        <taxon>Cyprinodontiformes</taxon>
        <taxon>Goodeidae</taxon>
        <taxon>Ilyodon</taxon>
    </lineage>
</organism>
<accession>A0ABV0URC0</accession>
<sequence length="127" mass="14603">MDLVNWCLSAIDQMFSTGRQGKGEPSCRHRTFFSRYTIDSWQQWKIVCLATMSVEDVEDVYIIGFFRIGFLLIGVAGYLAYRVIRKTWAAVQGTPKLPVMLDGICKAMNTQTEMLREQNRKLDAILE</sequence>
<keyword evidence="3" id="KW-1185">Reference proteome</keyword>
<protein>
    <submittedName>
        <fullName evidence="2">Uncharacterized protein</fullName>
    </submittedName>
</protein>
<comment type="caution">
    <text evidence="2">The sequence shown here is derived from an EMBL/GenBank/DDBJ whole genome shotgun (WGS) entry which is preliminary data.</text>
</comment>
<keyword evidence="1" id="KW-0472">Membrane</keyword>
<keyword evidence="1" id="KW-1133">Transmembrane helix</keyword>
<keyword evidence="1" id="KW-0812">Transmembrane</keyword>
<proteinExistence type="predicted"/>
<gene>
    <name evidence="2" type="ORF">ILYODFUR_037554</name>
</gene>
<feature type="transmembrane region" description="Helical" evidence="1">
    <location>
        <begin position="60"/>
        <end position="81"/>
    </location>
</feature>